<evidence type="ECO:0000313" key="2">
    <source>
        <dbReference type="EMBL" id="KAF2726009.1"/>
    </source>
</evidence>
<dbReference type="EMBL" id="MU003766">
    <property type="protein sequence ID" value="KAF2726009.1"/>
    <property type="molecule type" value="Genomic_DNA"/>
</dbReference>
<proteinExistence type="predicted"/>
<evidence type="ECO:0000256" key="1">
    <source>
        <dbReference type="SAM" id="MobiDB-lite"/>
    </source>
</evidence>
<dbReference type="Proteomes" id="UP000799441">
    <property type="component" value="Unassembled WGS sequence"/>
</dbReference>
<keyword evidence="3" id="KW-1185">Reference proteome</keyword>
<dbReference type="AlphaFoldDB" id="A0A9P4QGG7"/>
<accession>A0A9P4QGG7</accession>
<evidence type="ECO:0000313" key="3">
    <source>
        <dbReference type="Proteomes" id="UP000799441"/>
    </source>
</evidence>
<feature type="region of interest" description="Disordered" evidence="1">
    <location>
        <begin position="347"/>
        <end position="390"/>
    </location>
</feature>
<gene>
    <name evidence="2" type="ORF">K431DRAFT_290493</name>
</gene>
<protein>
    <submittedName>
        <fullName evidence="2">Uncharacterized protein</fullName>
    </submittedName>
</protein>
<organism evidence="2 3">
    <name type="scientific">Polychaeton citri CBS 116435</name>
    <dbReference type="NCBI Taxonomy" id="1314669"/>
    <lineage>
        <taxon>Eukaryota</taxon>
        <taxon>Fungi</taxon>
        <taxon>Dikarya</taxon>
        <taxon>Ascomycota</taxon>
        <taxon>Pezizomycotina</taxon>
        <taxon>Dothideomycetes</taxon>
        <taxon>Dothideomycetidae</taxon>
        <taxon>Capnodiales</taxon>
        <taxon>Capnodiaceae</taxon>
        <taxon>Polychaeton</taxon>
    </lineage>
</organism>
<name>A0A9P4QGG7_9PEZI</name>
<sequence length="769" mass="85523">MDERILELGEYRSNYRQRIPRAVAAARRLEEAEEGGVVTSWELPVPLFEPPITSVLGHSASNYGGQTASFQQQMPVSVPAFQQQMPASIPAFQQQVPANVPVFQQKMPASVPDLKWSAINPVGGQQMCWSNLDYNRQPCFPSAPIQCPSTTAFQNAHGPASFILLDGYGEPIASRQMPTISDWNFPTVSNQVTVNPSLQAMGNRQFPGEVLADSMNIPNRQPVQVQWNVPTCNPSQGDGLGILLPHLVRSHPPTRGMMIKVNEQQNTTNKVSEAAAAVFPSDVYPKQPRIYELLKQQEKQNPKPQQLRERVLRWQQQCKQAELEKLPHESSKNFRSLLIQVPTKRDQLVEEQASGPSSLRKTTHKRTKSKSTADDAEDYNRPHSAAKIPKITITDEDNAFTFAAPLQSYASSQAFYIRNSARDIDKLVRHGVMKSYNDATGKMNTALAPYTAPHLVYNLMSPFLSSPPHTPQHPHWHPNLLITLHQWLAHPGTNSYAYPLEEITFLSFNPREEVTEKKVHLQVFIRECEALNLTKVSLPDFVTIPSSGGNASAFKDWYFVEGISKHGSPFRFSGHPDPGSSLPNLRRFAGNDDGPDLMPRCSDCGSPSCLTDDSSVTSYLYGSCDDDDSPFADSAGQACHRKNVIRNRVARHAHRARKQAPHPQVSFILAFPNLACTSGFSRIEGYTQGGHTVRRTTLEWGLDGRVPLFFGEGFEGGREFLSKFWRRCAEGLGSVELVSIVAGYTGEYYGNNGDDCAQGEHKHDDTTMG</sequence>
<reference evidence="2" key="1">
    <citation type="journal article" date="2020" name="Stud. Mycol.">
        <title>101 Dothideomycetes genomes: a test case for predicting lifestyles and emergence of pathogens.</title>
        <authorList>
            <person name="Haridas S."/>
            <person name="Albert R."/>
            <person name="Binder M."/>
            <person name="Bloem J."/>
            <person name="Labutti K."/>
            <person name="Salamov A."/>
            <person name="Andreopoulos B."/>
            <person name="Baker S."/>
            <person name="Barry K."/>
            <person name="Bills G."/>
            <person name="Bluhm B."/>
            <person name="Cannon C."/>
            <person name="Castanera R."/>
            <person name="Culley D."/>
            <person name="Daum C."/>
            <person name="Ezra D."/>
            <person name="Gonzalez J."/>
            <person name="Henrissat B."/>
            <person name="Kuo A."/>
            <person name="Liang C."/>
            <person name="Lipzen A."/>
            <person name="Lutzoni F."/>
            <person name="Magnuson J."/>
            <person name="Mondo S."/>
            <person name="Nolan M."/>
            <person name="Ohm R."/>
            <person name="Pangilinan J."/>
            <person name="Park H.-J."/>
            <person name="Ramirez L."/>
            <person name="Alfaro M."/>
            <person name="Sun H."/>
            <person name="Tritt A."/>
            <person name="Yoshinaga Y."/>
            <person name="Zwiers L.-H."/>
            <person name="Turgeon B."/>
            <person name="Goodwin S."/>
            <person name="Spatafora J."/>
            <person name="Crous P."/>
            <person name="Grigoriev I."/>
        </authorList>
    </citation>
    <scope>NUCLEOTIDE SEQUENCE</scope>
    <source>
        <strain evidence="2">CBS 116435</strain>
    </source>
</reference>
<comment type="caution">
    <text evidence="2">The sequence shown here is derived from an EMBL/GenBank/DDBJ whole genome shotgun (WGS) entry which is preliminary data.</text>
</comment>